<dbReference type="InterPro" id="IPR029028">
    <property type="entry name" value="Alpha/beta_knot_MTases"/>
</dbReference>
<evidence type="ECO:0000256" key="1">
    <source>
        <dbReference type="ARBA" id="ARBA00022555"/>
    </source>
</evidence>
<dbReference type="EMBL" id="UHJL01000001">
    <property type="protein sequence ID" value="SUQ18948.1"/>
    <property type="molecule type" value="Genomic_DNA"/>
</dbReference>
<gene>
    <name evidence="8" type="ORF">SAMN05661053_0171</name>
</gene>
<sequence>MYTEPKFLAMKEPSKFKRLAELLRVIILQLGDDVPRARREFETYTEWLHLPESERLTGKNQAQMIDLYKTFRTRAGLGFERDVYLEQEPGDREVANEKPIQFAVLVHNLRSAFNVGSIIRSTDCFGLEGVHLSGYSCSPDHVTVKSAARGCQEWIPIKRWDSPFDCIKWHKENGYEIIALETGEDIPSINNVKWPEKGLIVLGNEELGIAPEIMAEATMKVTIPMAGRKASMNVAGAFAIMAFCLRSNAK</sequence>
<evidence type="ECO:0000259" key="7">
    <source>
        <dbReference type="Pfam" id="PF00588"/>
    </source>
</evidence>
<dbReference type="PANTHER" id="PTHR43453">
    <property type="entry name" value="RRNA METHYLASE-LIKE"/>
    <property type="match status" value="1"/>
</dbReference>
<evidence type="ECO:0000256" key="4">
    <source>
        <dbReference type="ARBA" id="ARBA00022691"/>
    </source>
</evidence>
<dbReference type="PANTHER" id="PTHR43453:SF1">
    <property type="entry name" value="TRNA_RRNA METHYLTRANSFERASE SPOU TYPE DOMAIN-CONTAINING PROTEIN"/>
    <property type="match status" value="1"/>
</dbReference>
<keyword evidence="1" id="KW-0820">tRNA-binding</keyword>
<dbReference type="GO" id="GO:0008173">
    <property type="term" value="F:RNA methyltransferase activity"/>
    <property type="evidence" value="ECO:0007669"/>
    <property type="project" value="InterPro"/>
</dbReference>
<reference evidence="8 9" key="1">
    <citation type="submission" date="2017-08" db="EMBL/GenBank/DDBJ databases">
        <authorList>
            <person name="de Groot N.N."/>
        </authorList>
    </citation>
    <scope>NUCLEOTIDE SEQUENCE [LARGE SCALE GENOMIC DNA]</scope>
    <source>
        <strain evidence="8 9">HM2</strain>
    </source>
</reference>
<keyword evidence="6" id="KW-0694">RNA-binding</keyword>
<evidence type="ECO:0000256" key="2">
    <source>
        <dbReference type="ARBA" id="ARBA00022603"/>
    </source>
</evidence>
<keyword evidence="5" id="KW-0819">tRNA processing</keyword>
<evidence type="ECO:0000313" key="8">
    <source>
        <dbReference type="EMBL" id="SUQ18948.1"/>
    </source>
</evidence>
<dbReference type="AlphaFoldDB" id="A0A380RTS8"/>
<name>A0A380RTS8_FIBSU</name>
<dbReference type="InterPro" id="IPR001537">
    <property type="entry name" value="SpoU_MeTrfase"/>
</dbReference>
<keyword evidence="4" id="KW-0949">S-adenosyl-L-methionine</keyword>
<keyword evidence="3" id="KW-0808">Transferase</keyword>
<organism evidence="8 9">
    <name type="scientific">Fibrobacter succinogenes</name>
    <name type="common">Bacteroides succinogenes</name>
    <dbReference type="NCBI Taxonomy" id="833"/>
    <lineage>
        <taxon>Bacteria</taxon>
        <taxon>Pseudomonadati</taxon>
        <taxon>Fibrobacterota</taxon>
        <taxon>Fibrobacteria</taxon>
        <taxon>Fibrobacterales</taxon>
        <taxon>Fibrobacteraceae</taxon>
        <taxon>Fibrobacter</taxon>
    </lineage>
</organism>
<evidence type="ECO:0000256" key="3">
    <source>
        <dbReference type="ARBA" id="ARBA00022679"/>
    </source>
</evidence>
<dbReference type="Gene3D" id="3.40.1280.10">
    <property type="match status" value="1"/>
</dbReference>
<protein>
    <submittedName>
        <fullName evidence="8">SpoU rRNA Methylase family protein</fullName>
    </submittedName>
</protein>
<dbReference type="Pfam" id="PF00588">
    <property type="entry name" value="SpoU_methylase"/>
    <property type="match status" value="1"/>
</dbReference>
<dbReference type="GO" id="GO:0002938">
    <property type="term" value="P:tRNA guanine ribose methylation"/>
    <property type="evidence" value="ECO:0007669"/>
    <property type="project" value="TreeGrafter"/>
</dbReference>
<evidence type="ECO:0000313" key="9">
    <source>
        <dbReference type="Proteomes" id="UP000255423"/>
    </source>
</evidence>
<dbReference type="Proteomes" id="UP000255423">
    <property type="component" value="Unassembled WGS sequence"/>
</dbReference>
<proteinExistence type="predicted"/>
<accession>A0A380RTS8</accession>
<evidence type="ECO:0000256" key="5">
    <source>
        <dbReference type="ARBA" id="ARBA00022694"/>
    </source>
</evidence>
<dbReference type="GO" id="GO:0000049">
    <property type="term" value="F:tRNA binding"/>
    <property type="evidence" value="ECO:0007669"/>
    <property type="project" value="UniProtKB-KW"/>
</dbReference>
<dbReference type="InterPro" id="IPR033671">
    <property type="entry name" value="TrmH"/>
</dbReference>
<keyword evidence="2 8" id="KW-0489">Methyltransferase</keyword>
<dbReference type="InterPro" id="IPR029026">
    <property type="entry name" value="tRNA_m1G_MTases_N"/>
</dbReference>
<feature type="domain" description="tRNA/rRNA methyltransferase SpoU type" evidence="7">
    <location>
        <begin position="102"/>
        <end position="242"/>
    </location>
</feature>
<dbReference type="SUPFAM" id="SSF75217">
    <property type="entry name" value="alpha/beta knot"/>
    <property type="match status" value="1"/>
</dbReference>
<evidence type="ECO:0000256" key="6">
    <source>
        <dbReference type="ARBA" id="ARBA00022884"/>
    </source>
</evidence>